<keyword evidence="12" id="KW-1015">Disulfide bond</keyword>
<proteinExistence type="inferred from homology"/>
<keyword evidence="11 19" id="KW-0472">Membrane</keyword>
<evidence type="ECO:0000256" key="7">
    <source>
        <dbReference type="ARBA" id="ARBA00022692"/>
    </source>
</evidence>
<evidence type="ECO:0000313" key="22">
    <source>
        <dbReference type="Proteomes" id="UP000215902"/>
    </source>
</evidence>
<feature type="region of interest" description="Disordered" evidence="18">
    <location>
        <begin position="1"/>
        <end position="47"/>
    </location>
</feature>
<feature type="transmembrane region" description="Helical" evidence="19">
    <location>
        <begin position="340"/>
        <end position="358"/>
    </location>
</feature>
<comment type="similarity">
    <text evidence="3">Belongs to the polycystin family.</text>
</comment>
<feature type="transmembrane region" description="Helical" evidence="19">
    <location>
        <begin position="467"/>
        <end position="493"/>
    </location>
</feature>
<evidence type="ECO:0000256" key="10">
    <source>
        <dbReference type="ARBA" id="ARBA00023065"/>
    </source>
</evidence>
<dbReference type="InterPro" id="IPR003915">
    <property type="entry name" value="PKD_2"/>
</dbReference>
<dbReference type="InterPro" id="IPR013122">
    <property type="entry name" value="PKD1_2_channel"/>
</dbReference>
<feature type="transmembrane region" description="Helical" evidence="19">
    <location>
        <begin position="428"/>
        <end position="447"/>
    </location>
</feature>
<evidence type="ECO:0000256" key="9">
    <source>
        <dbReference type="ARBA" id="ARBA00023054"/>
    </source>
</evidence>
<feature type="transmembrane region" description="Helical" evidence="19">
    <location>
        <begin position="529"/>
        <end position="550"/>
    </location>
</feature>
<keyword evidence="22" id="KW-1185">Reference proteome</keyword>
<evidence type="ECO:0000256" key="3">
    <source>
        <dbReference type="ARBA" id="ARBA00007200"/>
    </source>
</evidence>
<dbReference type="InterPro" id="IPR051223">
    <property type="entry name" value="Polycystin"/>
</dbReference>
<keyword evidence="8 19" id="KW-1133">Transmembrane helix</keyword>
<evidence type="ECO:0000256" key="14">
    <source>
        <dbReference type="ARBA" id="ARBA00023273"/>
    </source>
</evidence>
<feature type="compositionally biased region" description="Polar residues" evidence="18">
    <location>
        <begin position="1"/>
        <end position="13"/>
    </location>
</feature>
<dbReference type="PANTHER" id="PTHR10877">
    <property type="entry name" value="POLYCYSTIN FAMILY MEMBER"/>
    <property type="match status" value="1"/>
</dbReference>
<sequence>MSGNALKSDSQQAIRDLEERENASIPDAEVSPAAADAEADAESPTGNGKGVGCYGGGGWWRCLVPAKANESDEAASPDDENHVKATLRELVIYCCFLVLMTVVAFGTKNISMYNFTQSISGLFLKVPISNGTKLFAEINSIQEWWSFVNRPLLDGLFSSSGNLSAANATARSTIYYETVLLGVAQIRQVRVGNRTCKVAKPFRGVIGWCHGPYSADNAHRGAFQGRGGGSGMAWVYQNEAHLDGSGSYSGAVATYEGGGYRALLQPTWAASEQTLRNLFDSLWLDRSTRAVFIDFTMYNPNVNLFCVARLVAELPATGGVVPSWEFRSLKLLRYVEPFDYFVAACECGLLLMCIYYTVLEVLEIRRQRMAYLKVLSNYLDVALLIVCYVCAGFNIYRIAAVSNKLHQLLVDSLDCPNFYSLSYWQTCFNHAVAIAVFLAWIKVFKYVRFSRTLTMLSATLGSCAKDLVAFCIIFFIIFFAFALLGTLVFGTQVDDFQNFQQAVFTLFRIILGDVNFYKIQQANRLIGPVYFLLYVFFVFFILLNMFLAIINEKFGEVKADNEFGGGHARIDVARFLRRRADRLMDKLAVRRQKVLDIQRAVLQCGDEATVNFEGWRNQLRQRGFADAEIEALFAKYDADGDQVLSAAERMQMRRDLEGEKMKLDREITGAAPAPDQVETSFEVGSDAACSVLDEDAGAPGLRSGFRGEPASRDELAFLTRRVDRLEGRVGGALNSIDRVLMTLERLERLRLEHRTSLYRMLKLVRAPLSGSPEVSRLNLMEQLQQELRQWDSPAAGVGKPEQQ</sequence>
<evidence type="ECO:0000256" key="19">
    <source>
        <dbReference type="SAM" id="Phobius"/>
    </source>
</evidence>
<dbReference type="FunFam" id="1.10.287.70:FF:000055">
    <property type="entry name" value="Polycystic kidney disease 2-like 1"/>
    <property type="match status" value="1"/>
</dbReference>
<feature type="transmembrane region" description="Helical" evidence="19">
    <location>
        <begin position="90"/>
        <end position="107"/>
    </location>
</feature>
<dbReference type="PRINTS" id="PR01433">
    <property type="entry name" value="POLYCYSTIN2"/>
</dbReference>
<dbReference type="GO" id="GO:0005509">
    <property type="term" value="F:calcium ion binding"/>
    <property type="evidence" value="ECO:0007669"/>
    <property type="project" value="InterPro"/>
</dbReference>
<dbReference type="Proteomes" id="UP000215902">
    <property type="component" value="Unassembled WGS sequence"/>
</dbReference>
<evidence type="ECO:0000256" key="11">
    <source>
        <dbReference type="ARBA" id="ARBA00023136"/>
    </source>
</evidence>
<protein>
    <recommendedName>
        <fullName evidence="20">EF-hand domain-containing protein</fullName>
    </recommendedName>
</protein>
<keyword evidence="16" id="KW-0479">Metal-binding</keyword>
<keyword evidence="15 16" id="KW-0407">Ion channel</keyword>
<dbReference type="AlphaFoldDB" id="A0A267EGI7"/>
<evidence type="ECO:0000256" key="2">
    <source>
        <dbReference type="ARBA" id="ARBA00004651"/>
    </source>
</evidence>
<organism evidence="21 22">
    <name type="scientific">Macrostomum lignano</name>
    <dbReference type="NCBI Taxonomy" id="282301"/>
    <lineage>
        <taxon>Eukaryota</taxon>
        <taxon>Metazoa</taxon>
        <taxon>Spiralia</taxon>
        <taxon>Lophotrochozoa</taxon>
        <taxon>Platyhelminthes</taxon>
        <taxon>Rhabditophora</taxon>
        <taxon>Macrostomorpha</taxon>
        <taxon>Macrostomida</taxon>
        <taxon>Macrostomidae</taxon>
        <taxon>Macrostomum</taxon>
    </lineage>
</organism>
<dbReference type="PROSITE" id="PS50222">
    <property type="entry name" value="EF_HAND_2"/>
    <property type="match status" value="1"/>
</dbReference>
<feature type="binding site" evidence="16">
    <location>
        <position position="639"/>
    </location>
    <ligand>
        <name>Ca(2+)</name>
        <dbReference type="ChEBI" id="CHEBI:29108"/>
        <label>2</label>
    </ligand>
</feature>
<feature type="domain" description="EF-hand" evidence="20">
    <location>
        <begin position="624"/>
        <end position="659"/>
    </location>
</feature>
<accession>A0A267EGI7</accession>
<evidence type="ECO:0000256" key="1">
    <source>
        <dbReference type="ARBA" id="ARBA00004138"/>
    </source>
</evidence>
<feature type="binding site" evidence="16">
    <location>
        <position position="648"/>
    </location>
    <ligand>
        <name>Ca(2+)</name>
        <dbReference type="ChEBI" id="CHEBI:29108"/>
        <label>2</label>
    </ligand>
</feature>
<dbReference type="GO" id="GO:0005886">
    <property type="term" value="C:plasma membrane"/>
    <property type="evidence" value="ECO:0007669"/>
    <property type="project" value="UniProtKB-SubCell"/>
</dbReference>
<evidence type="ECO:0000256" key="13">
    <source>
        <dbReference type="ARBA" id="ARBA00023180"/>
    </source>
</evidence>
<keyword evidence="6 16" id="KW-0107">Calcium channel</keyword>
<feature type="disulfide bond" evidence="17">
    <location>
        <begin position="196"/>
        <end position="209"/>
    </location>
</feature>
<dbReference type="STRING" id="282301.A0A267EGI7"/>
<dbReference type="Gene3D" id="1.10.238.10">
    <property type="entry name" value="EF-hand"/>
    <property type="match status" value="1"/>
</dbReference>
<evidence type="ECO:0000256" key="12">
    <source>
        <dbReference type="ARBA" id="ARBA00023157"/>
    </source>
</evidence>
<dbReference type="EMBL" id="NIVC01002131">
    <property type="protein sequence ID" value="PAA60628.1"/>
    <property type="molecule type" value="Genomic_DNA"/>
</dbReference>
<evidence type="ECO:0000256" key="15">
    <source>
        <dbReference type="ARBA" id="ARBA00023303"/>
    </source>
</evidence>
<dbReference type="Pfam" id="PF20519">
    <property type="entry name" value="Polycystin_dom"/>
    <property type="match status" value="1"/>
</dbReference>
<dbReference type="PANTHER" id="PTHR10877:SF183">
    <property type="entry name" value="AT14535P-RELATED"/>
    <property type="match status" value="1"/>
</dbReference>
<dbReference type="OrthoDB" id="444119at2759"/>
<keyword evidence="5" id="KW-1003">Cell membrane</keyword>
<keyword evidence="9" id="KW-0175">Coiled coil</keyword>
<evidence type="ECO:0000256" key="8">
    <source>
        <dbReference type="ARBA" id="ARBA00022989"/>
    </source>
</evidence>
<feature type="transmembrane region" description="Helical" evidence="19">
    <location>
        <begin position="378"/>
        <end position="399"/>
    </location>
</feature>
<comment type="caution">
    <text evidence="21">The sequence shown here is derived from an EMBL/GenBank/DDBJ whole genome shotgun (WGS) entry which is preliminary data.</text>
</comment>
<feature type="compositionally biased region" description="Low complexity" evidence="18">
    <location>
        <begin position="26"/>
        <end position="46"/>
    </location>
</feature>
<dbReference type="InterPro" id="IPR002048">
    <property type="entry name" value="EF_hand_dom"/>
</dbReference>
<feature type="transmembrane region" description="Helical" evidence="19">
    <location>
        <begin position="499"/>
        <end position="517"/>
    </location>
</feature>
<evidence type="ECO:0000256" key="17">
    <source>
        <dbReference type="PIRSR" id="PIRSR603915-2"/>
    </source>
</evidence>
<dbReference type="GO" id="GO:0050982">
    <property type="term" value="P:detection of mechanical stimulus"/>
    <property type="evidence" value="ECO:0007669"/>
    <property type="project" value="TreeGrafter"/>
</dbReference>
<keyword evidence="14" id="KW-0966">Cell projection</keyword>
<gene>
    <name evidence="21" type="ORF">BOX15_Mlig030870g5</name>
</gene>
<evidence type="ECO:0000256" key="16">
    <source>
        <dbReference type="PIRSR" id="PIRSR603915-1"/>
    </source>
</evidence>
<reference evidence="21 22" key="1">
    <citation type="submission" date="2017-06" db="EMBL/GenBank/DDBJ databases">
        <title>A platform for efficient transgenesis in Macrostomum lignano, a flatworm model organism for stem cell research.</title>
        <authorList>
            <person name="Berezikov E."/>
        </authorList>
    </citation>
    <scope>NUCLEOTIDE SEQUENCE [LARGE SCALE GENOMIC DNA]</scope>
    <source>
        <strain evidence="21">DV1</strain>
        <tissue evidence="21">Whole organism</tissue>
    </source>
</reference>
<evidence type="ECO:0000256" key="6">
    <source>
        <dbReference type="ARBA" id="ARBA00022673"/>
    </source>
</evidence>
<keyword evidence="10 16" id="KW-0406">Ion transport</keyword>
<dbReference type="InterPro" id="IPR046791">
    <property type="entry name" value="Polycystin_dom"/>
</dbReference>
<keyword evidence="4" id="KW-0813">Transport</keyword>
<feature type="binding site" evidence="16">
    <location>
        <position position="641"/>
    </location>
    <ligand>
        <name>Ca(2+)</name>
        <dbReference type="ChEBI" id="CHEBI:29108"/>
        <label>2</label>
    </ligand>
</feature>
<dbReference type="GO" id="GO:0005929">
    <property type="term" value="C:cilium"/>
    <property type="evidence" value="ECO:0007669"/>
    <property type="project" value="UniProtKB-SubCell"/>
</dbReference>
<comment type="subcellular location">
    <subcellularLocation>
        <location evidence="2">Cell membrane</location>
        <topology evidence="2">Multi-pass membrane protein</topology>
    </subcellularLocation>
    <subcellularLocation>
        <location evidence="1">Cell projection</location>
        <location evidence="1">Cilium</location>
    </subcellularLocation>
</comment>
<evidence type="ECO:0000256" key="18">
    <source>
        <dbReference type="SAM" id="MobiDB-lite"/>
    </source>
</evidence>
<name>A0A267EGI7_9PLAT</name>
<evidence type="ECO:0000256" key="4">
    <source>
        <dbReference type="ARBA" id="ARBA00022448"/>
    </source>
</evidence>
<dbReference type="GO" id="GO:0005262">
    <property type="term" value="F:calcium channel activity"/>
    <property type="evidence" value="ECO:0007669"/>
    <property type="project" value="UniProtKB-KW"/>
</dbReference>
<keyword evidence="7 19" id="KW-0812">Transmembrane</keyword>
<evidence type="ECO:0000313" key="21">
    <source>
        <dbReference type="EMBL" id="PAA60628.1"/>
    </source>
</evidence>
<evidence type="ECO:0000259" key="20">
    <source>
        <dbReference type="PROSITE" id="PS50222"/>
    </source>
</evidence>
<feature type="binding site" evidence="16">
    <location>
        <position position="637"/>
    </location>
    <ligand>
        <name>Ca(2+)</name>
        <dbReference type="ChEBI" id="CHEBI:29108"/>
        <label>2</label>
    </ligand>
</feature>
<keyword evidence="16" id="KW-0106">Calcium</keyword>
<dbReference type="Gene3D" id="1.10.287.70">
    <property type="match status" value="1"/>
</dbReference>
<dbReference type="Gene3D" id="1.20.5.340">
    <property type="match status" value="1"/>
</dbReference>
<keyword evidence="13" id="KW-0325">Glycoprotein</keyword>
<keyword evidence="16" id="KW-0109">Calcium transport</keyword>
<evidence type="ECO:0000256" key="5">
    <source>
        <dbReference type="ARBA" id="ARBA00022475"/>
    </source>
</evidence>
<dbReference type="Pfam" id="PF08016">
    <property type="entry name" value="PKD_channel"/>
    <property type="match status" value="1"/>
</dbReference>